<evidence type="ECO:0000313" key="2">
    <source>
        <dbReference type="Proteomes" id="UP000783037"/>
    </source>
</evidence>
<name>A0A8T3V763_9EURY</name>
<dbReference type="InterPro" id="IPR025101">
    <property type="entry name" value="DUF4012"/>
</dbReference>
<proteinExistence type="predicted"/>
<organism evidence="1 2">
    <name type="scientific">Methanobrevibacter thaueri</name>
    <dbReference type="NCBI Taxonomy" id="190975"/>
    <lineage>
        <taxon>Archaea</taxon>
        <taxon>Methanobacteriati</taxon>
        <taxon>Methanobacteriota</taxon>
        <taxon>Methanomada group</taxon>
        <taxon>Methanobacteria</taxon>
        <taxon>Methanobacteriales</taxon>
        <taxon>Methanobacteriaceae</taxon>
        <taxon>Methanobrevibacter</taxon>
    </lineage>
</organism>
<protein>
    <submittedName>
        <fullName evidence="1">DUF4012 domain-containing protein</fullName>
    </submittedName>
</protein>
<dbReference type="EMBL" id="SUTK01000031">
    <property type="protein sequence ID" value="MBE6502141.1"/>
    <property type="molecule type" value="Genomic_DNA"/>
</dbReference>
<gene>
    <name evidence="1" type="ORF">E7Z79_06825</name>
</gene>
<dbReference type="RefSeq" id="WP_303739230.1">
    <property type="nucleotide sequence ID" value="NZ_SUTK01000031.1"/>
</dbReference>
<dbReference type="Pfam" id="PF13196">
    <property type="entry name" value="DUF4012"/>
    <property type="match status" value="1"/>
</dbReference>
<dbReference type="AlphaFoldDB" id="A0A8T3V763"/>
<dbReference type="Proteomes" id="UP000783037">
    <property type="component" value="Unassembled WGS sequence"/>
</dbReference>
<comment type="caution">
    <text evidence="1">The sequence shown here is derived from an EMBL/GenBank/DDBJ whole genome shotgun (WGS) entry which is preliminary data.</text>
</comment>
<evidence type="ECO:0000313" key="1">
    <source>
        <dbReference type="EMBL" id="MBE6502141.1"/>
    </source>
</evidence>
<sequence>MSRTKKLIIAILLVVLVGLLASIYGALNSGPDLTQEDSDILILAADKYEQSNGGVDMAFMIHLENGSFANYTPIYPGDMTHPTQPASSAIGGGKMFMHDSLYDGVEDGMQYAKEIVEANTNFTPDAVVVVYDEGVDNVINTIKPLTVDGEVKNISAADIIRENDAYAGYEGNEDVTGTMSRGDAVMVLVKALAQAAADPDKKAKMMTAALDEYNKGNIIMQPEGSFTKLLATKGIESIGR</sequence>
<accession>A0A8T3V763</accession>
<reference evidence="1" key="1">
    <citation type="submission" date="2019-04" db="EMBL/GenBank/DDBJ databases">
        <title>Evolution of Biomass-Degrading Anaerobic Consortia Revealed by Metagenomics.</title>
        <authorList>
            <person name="Peng X."/>
        </authorList>
    </citation>
    <scope>NUCLEOTIDE SEQUENCE</scope>
    <source>
        <strain evidence="1">SIG18</strain>
    </source>
</reference>